<reference evidence="3 4" key="1">
    <citation type="submission" date="2014-11" db="EMBL/GenBank/DDBJ databases">
        <title>Genetic blueprint of the zoonotic pathogen Toxocara canis.</title>
        <authorList>
            <person name="Zhu X.-Q."/>
            <person name="Korhonen P.K."/>
            <person name="Cai H."/>
            <person name="Young N.D."/>
            <person name="Nejsum P."/>
            <person name="von Samson-Himmelstjerna G."/>
            <person name="Boag P.R."/>
            <person name="Tan P."/>
            <person name="Li Q."/>
            <person name="Min J."/>
            <person name="Yang Y."/>
            <person name="Wang X."/>
            <person name="Fang X."/>
            <person name="Hall R.S."/>
            <person name="Hofmann A."/>
            <person name="Sternberg P.W."/>
            <person name="Jex A.R."/>
            <person name="Gasser R.B."/>
        </authorList>
    </citation>
    <scope>NUCLEOTIDE SEQUENCE [LARGE SCALE GENOMIC DNA]</scope>
    <source>
        <strain evidence="3">PN_DK_2014</strain>
    </source>
</reference>
<dbReference type="Gene3D" id="2.60.40.10">
    <property type="entry name" value="Immunoglobulins"/>
    <property type="match status" value="1"/>
</dbReference>
<dbReference type="EMBL" id="JPKZ01001930">
    <property type="protein sequence ID" value="KHN79220.1"/>
    <property type="molecule type" value="Genomic_DNA"/>
</dbReference>
<comment type="function">
    <text evidence="1">Central component in molecular interactions underlying sperm crawling. Forms an extensive filament system that extends from sperm villipoda, along the leading edge of the pseudopod.</text>
</comment>
<dbReference type="Pfam" id="PF00635">
    <property type="entry name" value="Motile_Sperm"/>
    <property type="match status" value="1"/>
</dbReference>
<dbReference type="Proteomes" id="UP000031036">
    <property type="component" value="Unassembled WGS sequence"/>
</dbReference>
<comment type="caution">
    <text evidence="3">The sequence shown here is derived from an EMBL/GenBank/DDBJ whole genome shotgun (WGS) entry which is preliminary data.</text>
</comment>
<proteinExistence type="predicted"/>
<organism evidence="3 4">
    <name type="scientific">Toxocara canis</name>
    <name type="common">Canine roundworm</name>
    <dbReference type="NCBI Taxonomy" id="6265"/>
    <lineage>
        <taxon>Eukaryota</taxon>
        <taxon>Metazoa</taxon>
        <taxon>Ecdysozoa</taxon>
        <taxon>Nematoda</taxon>
        <taxon>Chromadorea</taxon>
        <taxon>Rhabditida</taxon>
        <taxon>Spirurina</taxon>
        <taxon>Ascaridomorpha</taxon>
        <taxon>Ascaridoidea</taxon>
        <taxon>Toxocaridae</taxon>
        <taxon>Toxocara</taxon>
    </lineage>
</organism>
<dbReference type="InterPro" id="IPR000535">
    <property type="entry name" value="MSP_dom"/>
</dbReference>
<dbReference type="OrthoDB" id="5799106at2759"/>
<evidence type="ECO:0000313" key="4">
    <source>
        <dbReference type="Proteomes" id="UP000031036"/>
    </source>
</evidence>
<dbReference type="InterPro" id="IPR008962">
    <property type="entry name" value="PapD-like_sf"/>
</dbReference>
<feature type="domain" description="MSP" evidence="2">
    <location>
        <begin position="57"/>
        <end position="159"/>
    </location>
</feature>
<dbReference type="PANTHER" id="PTHR22947">
    <property type="entry name" value="MAJOR SPERM PROTEIN"/>
    <property type="match status" value="1"/>
</dbReference>
<evidence type="ECO:0000259" key="2">
    <source>
        <dbReference type="PROSITE" id="PS50202"/>
    </source>
</evidence>
<evidence type="ECO:0000313" key="3">
    <source>
        <dbReference type="EMBL" id="KHN79220.1"/>
    </source>
</evidence>
<keyword evidence="1" id="KW-0963">Cytoplasm</keyword>
<dbReference type="PROSITE" id="PS50202">
    <property type="entry name" value="MSP"/>
    <property type="match status" value="1"/>
</dbReference>
<gene>
    <name evidence="3" type="ORF">Tcan_11941</name>
</gene>
<keyword evidence="1" id="KW-0206">Cytoskeleton</keyword>
<sequence length="343" mass="39310">MHARASRKTSRWVRNKDETLTLLSAEGKKGQEISEASEIIKDAITNEGYVKRMEGMKVKIEPDTAWVCSSDEMIVEHEIFNENAFSIAFRVKVTNRNRFRVSPVSGIILAKRNLILKIRRLVGPPKSDRFDIEILPYDEDLITQDKRTTNVQSIPMMHRIRWFFSLGYIPIVCHIRYRQNPPWDTIFAQLNNPQYLKISSKLASACNAVGITSAVKIRRLVGPPKSDRFDIEILPYDEDLITQDKRTTNVQSIPMMHRIRWFFSLGYIPIVCHIRYRQNPPWDTIFAQLNNPQYLKISSKLASACNAVGITSAVKDNLTLNEFIMLDAAFSQVQNTSMGASTT</sequence>
<evidence type="ECO:0000256" key="1">
    <source>
        <dbReference type="RuleBase" id="RU003425"/>
    </source>
</evidence>
<accession>A0A0B2VDZ9</accession>
<dbReference type="AlphaFoldDB" id="A0A0B2VDZ9"/>
<dbReference type="InterPro" id="IPR013783">
    <property type="entry name" value="Ig-like_fold"/>
</dbReference>
<dbReference type="PANTHER" id="PTHR22947:SF3">
    <property type="entry name" value="MSP DOMAIN-CONTAINING PROTEIN-RELATED"/>
    <property type="match status" value="1"/>
</dbReference>
<protein>
    <recommendedName>
        <fullName evidence="1">Major sperm protein</fullName>
    </recommendedName>
</protein>
<dbReference type="InterPro" id="IPR051774">
    <property type="entry name" value="Sperm-specific_class_P"/>
</dbReference>
<name>A0A0B2VDZ9_TOXCA</name>
<keyword evidence="4" id="KW-1185">Reference proteome</keyword>
<dbReference type="SUPFAM" id="SSF49354">
    <property type="entry name" value="PapD-like"/>
    <property type="match status" value="1"/>
</dbReference>